<comment type="subunit">
    <text evidence="4">Part of a SCF (SKP1-cullin-F-box) protein ligase complex.</text>
</comment>
<dbReference type="PIRSF" id="PIRSF028729">
    <property type="entry name" value="E3_ubiquit_lig_SCF_Skp"/>
    <property type="match status" value="1"/>
</dbReference>
<dbReference type="Gene3D" id="3.30.710.10">
    <property type="entry name" value="Potassium Channel Kv1.1, Chain A"/>
    <property type="match status" value="1"/>
</dbReference>
<dbReference type="SUPFAM" id="SSF54695">
    <property type="entry name" value="POZ domain"/>
    <property type="match status" value="1"/>
</dbReference>
<feature type="domain" description="SKP1 component POZ" evidence="6">
    <location>
        <begin position="8"/>
        <end position="66"/>
    </location>
</feature>
<accession>A0A8S0TVJ5</accession>
<evidence type="ECO:0000313" key="8">
    <source>
        <dbReference type="EMBL" id="CAA3009519.1"/>
    </source>
</evidence>
<dbReference type="InterPro" id="IPR016073">
    <property type="entry name" value="Skp1_comp_POZ"/>
</dbReference>
<dbReference type="Pfam" id="PF03931">
    <property type="entry name" value="Skp1_POZ"/>
    <property type="match status" value="1"/>
</dbReference>
<dbReference type="SMART" id="SM00512">
    <property type="entry name" value="Skp1"/>
    <property type="match status" value="1"/>
</dbReference>
<evidence type="ECO:0000259" key="5">
    <source>
        <dbReference type="Pfam" id="PF01466"/>
    </source>
</evidence>
<evidence type="ECO:0000256" key="3">
    <source>
        <dbReference type="ARBA" id="ARBA00022786"/>
    </source>
</evidence>
<dbReference type="InterPro" id="IPR016072">
    <property type="entry name" value="Skp1_comp_dimer"/>
</dbReference>
<evidence type="ECO:0000313" key="9">
    <source>
        <dbReference type="Proteomes" id="UP000594638"/>
    </source>
</evidence>
<dbReference type="InterPro" id="IPR001232">
    <property type="entry name" value="SKP1-like"/>
</dbReference>
<comment type="similarity">
    <text evidence="2 4">Belongs to the SKP1 family.</text>
</comment>
<reference evidence="8 9" key="1">
    <citation type="submission" date="2019-12" db="EMBL/GenBank/DDBJ databases">
        <authorList>
            <person name="Alioto T."/>
            <person name="Alioto T."/>
            <person name="Gomez Garrido J."/>
        </authorList>
    </citation>
    <scope>NUCLEOTIDE SEQUENCE [LARGE SCALE GENOMIC DNA]</scope>
</reference>
<sequence length="152" mass="17433">MSSPEEKTLILKSSDNEEFVVKESVAVQCITIKNLVEDGCDLDAIPLLNVDSKNLAWIIEFMEKYADSTSTDAEKKDFDTEFVKKPFNDVLGLILAANYLNFPALMDVMCDACANEMKLWSVEQVREKFHIQNDYTEEEEKAVRAENFWAFE</sequence>
<proteinExistence type="inferred from homology"/>
<organism evidence="8 9">
    <name type="scientific">Olea europaea subsp. europaea</name>
    <dbReference type="NCBI Taxonomy" id="158383"/>
    <lineage>
        <taxon>Eukaryota</taxon>
        <taxon>Viridiplantae</taxon>
        <taxon>Streptophyta</taxon>
        <taxon>Embryophyta</taxon>
        <taxon>Tracheophyta</taxon>
        <taxon>Spermatophyta</taxon>
        <taxon>Magnoliopsida</taxon>
        <taxon>eudicotyledons</taxon>
        <taxon>Gunneridae</taxon>
        <taxon>Pentapetalae</taxon>
        <taxon>asterids</taxon>
        <taxon>lamiids</taxon>
        <taxon>Lamiales</taxon>
        <taxon>Oleaceae</taxon>
        <taxon>Oleeae</taxon>
        <taxon>Olea</taxon>
    </lineage>
</organism>
<dbReference type="InterPro" id="IPR011333">
    <property type="entry name" value="SKP1/BTB/POZ_sf"/>
</dbReference>
<dbReference type="InterPro" id="IPR016897">
    <property type="entry name" value="SKP1"/>
</dbReference>
<dbReference type="GO" id="GO:0016567">
    <property type="term" value="P:protein ubiquitination"/>
    <property type="evidence" value="ECO:0007669"/>
    <property type="project" value="UniProtKB-UniRule"/>
</dbReference>
<dbReference type="PANTHER" id="PTHR11165">
    <property type="entry name" value="SKP1"/>
    <property type="match status" value="1"/>
</dbReference>
<feature type="domain" description="SKP1 component dimerisation" evidence="5">
    <location>
        <begin position="105"/>
        <end position="150"/>
    </location>
</feature>
<evidence type="ECO:0000256" key="4">
    <source>
        <dbReference type="PIRNR" id="PIRNR028729"/>
    </source>
</evidence>
<comment type="caution">
    <text evidence="8">The sequence shown here is derived from an EMBL/GenBank/DDBJ whole genome shotgun (WGS) entry which is preliminary data.</text>
</comment>
<protein>
    <recommendedName>
        <fullName evidence="4">SKP1-like protein</fullName>
    </recommendedName>
</protein>
<keyword evidence="9" id="KW-1185">Reference proteome</keyword>
<dbReference type="GO" id="GO:0009867">
    <property type="term" value="P:jasmonic acid mediated signaling pathway"/>
    <property type="evidence" value="ECO:0007669"/>
    <property type="project" value="UniProtKB-ARBA"/>
</dbReference>
<dbReference type="Gramene" id="OE9A088727T1">
    <property type="protein sequence ID" value="OE9A088727C1"/>
    <property type="gene ID" value="OE9A088727"/>
</dbReference>
<comment type="function">
    <text evidence="4">Involved in ubiquitination and subsequent proteasomal degradation of target proteins. Together with CUL1, RBX1 and a F-box protein, it forms a SCF E3 ubiquitin ligase complex. The functional specificity of this complex depends on the type of F-box protein. In the SCF complex, it serves as an adapter that links the F-box protein to CUL1.</text>
</comment>
<dbReference type="Pfam" id="PF01466">
    <property type="entry name" value="Skp1"/>
    <property type="match status" value="1"/>
</dbReference>
<evidence type="ECO:0000256" key="2">
    <source>
        <dbReference type="ARBA" id="ARBA00009993"/>
    </source>
</evidence>
<dbReference type="EMBL" id="CACTIH010007319">
    <property type="protein sequence ID" value="CAA3009517.1"/>
    <property type="molecule type" value="Genomic_DNA"/>
</dbReference>
<dbReference type="Proteomes" id="UP000594638">
    <property type="component" value="Unassembled WGS sequence"/>
</dbReference>
<dbReference type="AlphaFoldDB" id="A0A8S0TVJ5"/>
<dbReference type="OrthoDB" id="910907at2759"/>
<dbReference type="EMBL" id="CACTIH010007319">
    <property type="protein sequence ID" value="CAA3009519.1"/>
    <property type="molecule type" value="Genomic_DNA"/>
</dbReference>
<name>A0A8S0TVJ5_OLEEU</name>
<dbReference type="Gramene" id="OE9A057928T1">
    <property type="protein sequence ID" value="OE9A057928C1"/>
    <property type="gene ID" value="OE9A057928"/>
</dbReference>
<evidence type="ECO:0000313" key="7">
    <source>
        <dbReference type="EMBL" id="CAA3009517.1"/>
    </source>
</evidence>
<evidence type="ECO:0000259" key="6">
    <source>
        <dbReference type="Pfam" id="PF03931"/>
    </source>
</evidence>
<comment type="pathway">
    <text evidence="1 4">Protein modification; protein ubiquitination.</text>
</comment>
<gene>
    <name evidence="8" type="ORF">OLEA9_A057928</name>
    <name evidence="7" type="ORF">OLEA9_A088727</name>
</gene>
<keyword evidence="3 4" id="KW-0833">Ubl conjugation pathway</keyword>
<dbReference type="SUPFAM" id="SSF81382">
    <property type="entry name" value="Skp1 dimerisation domain-like"/>
    <property type="match status" value="1"/>
</dbReference>
<dbReference type="GO" id="GO:0006511">
    <property type="term" value="P:ubiquitin-dependent protein catabolic process"/>
    <property type="evidence" value="ECO:0007669"/>
    <property type="project" value="InterPro"/>
</dbReference>
<evidence type="ECO:0000256" key="1">
    <source>
        <dbReference type="ARBA" id="ARBA00004906"/>
    </source>
</evidence>
<dbReference type="InterPro" id="IPR036296">
    <property type="entry name" value="SKP1-like_dim_sf"/>
</dbReference>